<accession>A0ABY5KM29</accession>
<dbReference type="PANTHER" id="PTHR46118:SF4">
    <property type="entry name" value="PROTEIN ABHD11"/>
    <property type="match status" value="1"/>
</dbReference>
<dbReference type="Proteomes" id="UP001316384">
    <property type="component" value="Chromosome"/>
</dbReference>
<keyword evidence="1 3" id="KW-0378">Hydrolase</keyword>
<dbReference type="InterPro" id="IPR029058">
    <property type="entry name" value="AB_hydrolase_fold"/>
</dbReference>
<reference evidence="3 4" key="1">
    <citation type="submission" date="2022-07" db="EMBL/GenBank/DDBJ databases">
        <title>Novel species in genus cellulomonas.</title>
        <authorList>
            <person name="Ye L."/>
        </authorList>
    </citation>
    <scope>NUCLEOTIDE SEQUENCE [LARGE SCALE GENOMIC DNA]</scope>
    <source>
        <strain evidence="4">zg-B89</strain>
    </source>
</reference>
<dbReference type="EMBL" id="CP101987">
    <property type="protein sequence ID" value="UUI70207.1"/>
    <property type="molecule type" value="Genomic_DNA"/>
</dbReference>
<sequence>MSSSASSTLSGTTVGETGAPVVFLHGLFGQGRNFTQIAKALAPEYRSLLLDLPNHGRSPWTEQFDYAATADLVAQHLRAELSGDGPVHVVGHSMGGKVAMLLALRHPEVVDRLVVADIAPASGGSLGEFAHLLDSLAAIDLTTLTRRGDADARLAERVHDARVRGFLLQNLRADGDGFRWQANLDLLRRDLPVIGGFPDTAGATFDGPVLWVAGDRSDYVRPEHAPAMRTLFPRTTLVTLKGAGHWVHSEQPEAFVSVLRTFLGADED</sequence>
<feature type="domain" description="AB hydrolase-1" evidence="2">
    <location>
        <begin position="20"/>
        <end position="251"/>
    </location>
</feature>
<organism evidence="3 4">
    <name type="scientific">Cellulomonas xiejunii</name>
    <dbReference type="NCBI Taxonomy" id="2968083"/>
    <lineage>
        <taxon>Bacteria</taxon>
        <taxon>Bacillati</taxon>
        <taxon>Actinomycetota</taxon>
        <taxon>Actinomycetes</taxon>
        <taxon>Micrococcales</taxon>
        <taxon>Cellulomonadaceae</taxon>
        <taxon>Cellulomonas</taxon>
    </lineage>
</organism>
<dbReference type="PRINTS" id="PR00412">
    <property type="entry name" value="EPOXHYDRLASE"/>
</dbReference>
<dbReference type="GO" id="GO:0016787">
    <property type="term" value="F:hydrolase activity"/>
    <property type="evidence" value="ECO:0007669"/>
    <property type="project" value="UniProtKB-KW"/>
</dbReference>
<evidence type="ECO:0000256" key="1">
    <source>
        <dbReference type="ARBA" id="ARBA00022801"/>
    </source>
</evidence>
<evidence type="ECO:0000313" key="3">
    <source>
        <dbReference type="EMBL" id="UUI70207.1"/>
    </source>
</evidence>
<gene>
    <name evidence="3" type="ORF">NP048_10265</name>
</gene>
<dbReference type="InterPro" id="IPR000073">
    <property type="entry name" value="AB_hydrolase_1"/>
</dbReference>
<dbReference type="PANTHER" id="PTHR46118">
    <property type="entry name" value="PROTEIN ABHD11"/>
    <property type="match status" value="1"/>
</dbReference>
<evidence type="ECO:0000259" key="2">
    <source>
        <dbReference type="Pfam" id="PF00561"/>
    </source>
</evidence>
<dbReference type="Pfam" id="PF00561">
    <property type="entry name" value="Abhydrolase_1"/>
    <property type="match status" value="1"/>
</dbReference>
<evidence type="ECO:0000313" key="4">
    <source>
        <dbReference type="Proteomes" id="UP001316384"/>
    </source>
</evidence>
<dbReference type="RefSeq" id="WP_227575517.1">
    <property type="nucleotide sequence ID" value="NZ_CP101987.1"/>
</dbReference>
<keyword evidence="4" id="KW-1185">Reference proteome</keyword>
<dbReference type="PRINTS" id="PR00111">
    <property type="entry name" value="ABHYDROLASE"/>
</dbReference>
<proteinExistence type="predicted"/>
<dbReference type="Gene3D" id="3.40.50.1820">
    <property type="entry name" value="alpha/beta hydrolase"/>
    <property type="match status" value="1"/>
</dbReference>
<protein>
    <submittedName>
        <fullName evidence="3">Alpha/beta fold hydrolase</fullName>
    </submittedName>
</protein>
<dbReference type="InterPro" id="IPR000639">
    <property type="entry name" value="Epox_hydrolase-like"/>
</dbReference>
<dbReference type="SUPFAM" id="SSF53474">
    <property type="entry name" value="alpha/beta-Hydrolases"/>
    <property type="match status" value="1"/>
</dbReference>
<name>A0ABY5KM29_9CELL</name>